<gene>
    <name evidence="6" type="ORF">COV01_01790</name>
</gene>
<name>A0A2M8LC55_9BACT</name>
<dbReference type="InterPro" id="IPR020846">
    <property type="entry name" value="MFS_dom"/>
</dbReference>
<dbReference type="InterPro" id="IPR052528">
    <property type="entry name" value="Sugar_transport-like"/>
</dbReference>
<feature type="transmembrane region" description="Helical" evidence="4">
    <location>
        <begin position="147"/>
        <end position="165"/>
    </location>
</feature>
<dbReference type="GO" id="GO:0022857">
    <property type="term" value="F:transmembrane transporter activity"/>
    <property type="evidence" value="ECO:0007669"/>
    <property type="project" value="InterPro"/>
</dbReference>
<protein>
    <recommendedName>
        <fullName evidence="5">Major facilitator superfamily (MFS) profile domain-containing protein</fullName>
    </recommendedName>
</protein>
<dbReference type="Gene3D" id="1.20.1250.20">
    <property type="entry name" value="MFS general substrate transporter like domains"/>
    <property type="match status" value="1"/>
</dbReference>
<keyword evidence="2 4" id="KW-1133">Transmembrane helix</keyword>
<feature type="transmembrane region" description="Helical" evidence="4">
    <location>
        <begin position="7"/>
        <end position="28"/>
    </location>
</feature>
<evidence type="ECO:0000256" key="4">
    <source>
        <dbReference type="SAM" id="Phobius"/>
    </source>
</evidence>
<evidence type="ECO:0000313" key="7">
    <source>
        <dbReference type="Proteomes" id="UP000228700"/>
    </source>
</evidence>
<organism evidence="6 7">
    <name type="scientific">Candidatus Taylorbacteria bacterium CG10_big_fil_rev_8_21_14_0_10_41_48</name>
    <dbReference type="NCBI Taxonomy" id="1975024"/>
    <lineage>
        <taxon>Bacteria</taxon>
        <taxon>Candidatus Tayloriibacteriota</taxon>
    </lineage>
</organism>
<keyword evidence="3 4" id="KW-0472">Membrane</keyword>
<feature type="transmembrane region" description="Helical" evidence="4">
    <location>
        <begin position="171"/>
        <end position="195"/>
    </location>
</feature>
<feature type="transmembrane region" description="Helical" evidence="4">
    <location>
        <begin position="84"/>
        <end position="105"/>
    </location>
</feature>
<proteinExistence type="predicted"/>
<feature type="transmembrane region" description="Helical" evidence="4">
    <location>
        <begin position="111"/>
        <end position="135"/>
    </location>
</feature>
<feature type="domain" description="Major facilitator superfamily (MFS) profile" evidence="5">
    <location>
        <begin position="80"/>
        <end position="259"/>
    </location>
</feature>
<evidence type="ECO:0000313" key="6">
    <source>
        <dbReference type="EMBL" id="PJE74207.1"/>
    </source>
</evidence>
<dbReference type="Proteomes" id="UP000228700">
    <property type="component" value="Unassembled WGS sequence"/>
</dbReference>
<dbReference type="InterPro" id="IPR011701">
    <property type="entry name" value="MFS"/>
</dbReference>
<dbReference type="SUPFAM" id="SSF103473">
    <property type="entry name" value="MFS general substrate transporter"/>
    <property type="match status" value="1"/>
</dbReference>
<evidence type="ECO:0000256" key="1">
    <source>
        <dbReference type="ARBA" id="ARBA00022692"/>
    </source>
</evidence>
<reference evidence="7" key="1">
    <citation type="submission" date="2017-09" db="EMBL/GenBank/DDBJ databases">
        <title>Depth-based differentiation of microbial function through sediment-hosted aquifers and enrichment of novel symbionts in the deep terrestrial subsurface.</title>
        <authorList>
            <person name="Probst A.J."/>
            <person name="Ladd B."/>
            <person name="Jarett J.K."/>
            <person name="Geller-Mcgrath D.E."/>
            <person name="Sieber C.M.K."/>
            <person name="Emerson J.B."/>
            <person name="Anantharaman K."/>
            <person name="Thomas B.C."/>
            <person name="Malmstrom R."/>
            <person name="Stieglmeier M."/>
            <person name="Klingl A."/>
            <person name="Woyke T."/>
            <person name="Ryan C.M."/>
            <person name="Banfield J.F."/>
        </authorList>
    </citation>
    <scope>NUCLEOTIDE SEQUENCE [LARGE SCALE GENOMIC DNA]</scope>
</reference>
<dbReference type="AlphaFoldDB" id="A0A2M8LC55"/>
<evidence type="ECO:0000256" key="2">
    <source>
        <dbReference type="ARBA" id="ARBA00022989"/>
    </source>
</evidence>
<feature type="transmembrane region" description="Helical" evidence="4">
    <location>
        <begin position="34"/>
        <end position="54"/>
    </location>
</feature>
<accession>A0A2M8LC55</accession>
<evidence type="ECO:0000256" key="3">
    <source>
        <dbReference type="ARBA" id="ARBA00023136"/>
    </source>
</evidence>
<dbReference type="Pfam" id="PF07690">
    <property type="entry name" value="MFS_1"/>
    <property type="match status" value="1"/>
</dbReference>
<keyword evidence="1 4" id="KW-0812">Transmembrane</keyword>
<dbReference type="PANTHER" id="PTHR23526">
    <property type="entry name" value="INTEGRAL MEMBRANE TRANSPORT PROTEIN-RELATED"/>
    <property type="match status" value="1"/>
</dbReference>
<dbReference type="EMBL" id="PFEQ01000009">
    <property type="protein sequence ID" value="PJE74207.1"/>
    <property type="molecule type" value="Genomic_DNA"/>
</dbReference>
<sequence length="259" mass="29206">MVQSGGTFLTFGNSAWVIAPVLGAFFLTNGSFSTLYFVSAVAILPITIILIISLRDFKDPEYHSEPYWRHLSVLWKDRNMKSIFIIYLLLQFFYAWMVIYTPIYLHETIGFSWETIGILFSVMLVPFIVLDLPLGRIADKYLGEKELLIAGFATMGISTGLIAFISDNNVLLWGLVLLITRVGAATVEVMADTYFFKKVDASSIYLISLFRTVRPLAYIISPVIATILFVALDIRGLFIVLGLLMFYGVRHSLALEDTR</sequence>
<comment type="caution">
    <text evidence="6">The sequence shown here is derived from an EMBL/GenBank/DDBJ whole genome shotgun (WGS) entry which is preliminary data.</text>
</comment>
<evidence type="ECO:0000259" key="5">
    <source>
        <dbReference type="PROSITE" id="PS50850"/>
    </source>
</evidence>
<feature type="transmembrane region" description="Helical" evidence="4">
    <location>
        <begin position="216"/>
        <end position="249"/>
    </location>
</feature>
<dbReference type="PANTHER" id="PTHR23526:SF2">
    <property type="entry name" value="MAJOR FACILITATOR SUPERFAMILY (MFS) PROFILE DOMAIN-CONTAINING PROTEIN"/>
    <property type="match status" value="1"/>
</dbReference>
<dbReference type="InterPro" id="IPR036259">
    <property type="entry name" value="MFS_trans_sf"/>
</dbReference>
<dbReference type="PROSITE" id="PS50850">
    <property type="entry name" value="MFS"/>
    <property type="match status" value="1"/>
</dbReference>